<accession>A0A388K3P6</accession>
<gene>
    <name evidence="2" type="ORF">CBR_g45257</name>
</gene>
<evidence type="ECO:0000313" key="2">
    <source>
        <dbReference type="EMBL" id="GBG64563.1"/>
    </source>
</evidence>
<dbReference type="EMBL" id="BFEA01000051">
    <property type="protein sequence ID" value="GBG64563.1"/>
    <property type="molecule type" value="Genomic_DNA"/>
</dbReference>
<dbReference type="Gramene" id="GBG64563">
    <property type="protein sequence ID" value="GBG64563"/>
    <property type="gene ID" value="CBR_g45257"/>
</dbReference>
<name>A0A388K3P6_CHABU</name>
<organism evidence="2 3">
    <name type="scientific">Chara braunii</name>
    <name type="common">Braun's stonewort</name>
    <dbReference type="NCBI Taxonomy" id="69332"/>
    <lineage>
        <taxon>Eukaryota</taxon>
        <taxon>Viridiplantae</taxon>
        <taxon>Streptophyta</taxon>
        <taxon>Charophyceae</taxon>
        <taxon>Charales</taxon>
        <taxon>Characeae</taxon>
        <taxon>Chara</taxon>
    </lineage>
</organism>
<dbReference type="AlphaFoldDB" id="A0A388K3P6"/>
<feature type="compositionally biased region" description="Low complexity" evidence="1">
    <location>
        <begin position="175"/>
        <end position="188"/>
    </location>
</feature>
<reference evidence="2 3" key="1">
    <citation type="journal article" date="2018" name="Cell">
        <title>The Chara Genome: Secondary Complexity and Implications for Plant Terrestrialization.</title>
        <authorList>
            <person name="Nishiyama T."/>
            <person name="Sakayama H."/>
            <person name="Vries J.D."/>
            <person name="Buschmann H."/>
            <person name="Saint-Marcoux D."/>
            <person name="Ullrich K.K."/>
            <person name="Haas F.B."/>
            <person name="Vanderstraeten L."/>
            <person name="Becker D."/>
            <person name="Lang D."/>
            <person name="Vosolsobe S."/>
            <person name="Rombauts S."/>
            <person name="Wilhelmsson P.K.I."/>
            <person name="Janitza P."/>
            <person name="Kern R."/>
            <person name="Heyl A."/>
            <person name="Rumpler F."/>
            <person name="Villalobos L.I.A.C."/>
            <person name="Clay J.M."/>
            <person name="Skokan R."/>
            <person name="Toyoda A."/>
            <person name="Suzuki Y."/>
            <person name="Kagoshima H."/>
            <person name="Schijlen E."/>
            <person name="Tajeshwar N."/>
            <person name="Catarino B."/>
            <person name="Hetherington A.J."/>
            <person name="Saltykova A."/>
            <person name="Bonnot C."/>
            <person name="Breuninger H."/>
            <person name="Symeonidi A."/>
            <person name="Radhakrishnan G.V."/>
            <person name="Van Nieuwerburgh F."/>
            <person name="Deforce D."/>
            <person name="Chang C."/>
            <person name="Karol K.G."/>
            <person name="Hedrich R."/>
            <person name="Ulvskov P."/>
            <person name="Glockner G."/>
            <person name="Delwiche C.F."/>
            <person name="Petrasek J."/>
            <person name="Van de Peer Y."/>
            <person name="Friml J."/>
            <person name="Beilby M."/>
            <person name="Dolan L."/>
            <person name="Kohara Y."/>
            <person name="Sugano S."/>
            <person name="Fujiyama A."/>
            <person name="Delaux P.-M."/>
            <person name="Quint M."/>
            <person name="TheiBen G."/>
            <person name="Hagemann M."/>
            <person name="Harholt J."/>
            <person name="Dunand C."/>
            <person name="Zachgo S."/>
            <person name="Langdale J."/>
            <person name="Maumus F."/>
            <person name="Straeten D.V.D."/>
            <person name="Gould S.B."/>
            <person name="Rensing S.A."/>
        </authorList>
    </citation>
    <scope>NUCLEOTIDE SEQUENCE [LARGE SCALE GENOMIC DNA]</scope>
    <source>
        <strain evidence="2 3">S276</strain>
    </source>
</reference>
<feature type="compositionally biased region" description="Acidic residues" evidence="1">
    <location>
        <begin position="189"/>
        <end position="210"/>
    </location>
</feature>
<evidence type="ECO:0000313" key="3">
    <source>
        <dbReference type="Proteomes" id="UP000265515"/>
    </source>
</evidence>
<feature type="region of interest" description="Disordered" evidence="1">
    <location>
        <begin position="113"/>
        <end position="222"/>
    </location>
</feature>
<proteinExistence type="predicted"/>
<evidence type="ECO:0000256" key="1">
    <source>
        <dbReference type="SAM" id="MobiDB-lite"/>
    </source>
</evidence>
<dbReference type="Proteomes" id="UP000265515">
    <property type="component" value="Unassembled WGS sequence"/>
</dbReference>
<comment type="caution">
    <text evidence="2">The sequence shown here is derived from an EMBL/GenBank/DDBJ whole genome shotgun (WGS) entry which is preliminary data.</text>
</comment>
<keyword evidence="3" id="KW-1185">Reference proteome</keyword>
<sequence>MACPEEIGADVWLATVQASGACVRQVVAKLRSAALEKTVPPISWIQSMRECLMEVTWGLEEGLAPHLDATTSCLRLVDLMRRYYDELEEGQVLCDVMEERCHDNDDLTHIAAVHNNNNNNDNSNEKNNNDDDNNDSGDCNSDIDSLEDGDDVRIEAFTSGGNNDENITDDDDNENNSNDDNNNNNNNTNDEDDENISDDDNNNNNNDDDTTTTNNNNRSTDDFHEAEFVDDEDDNHISRIRVQRAPPASLLISGGGSLLGRGSYGAWRYGIRVGGWYGSIEAVGRPFICPPVLSGGGRLDWHVRNPARMTVTLCIVTLFCPAFAMTDFLNSLVSCSEYPSFSQRCKGLLSGCGYDFD</sequence>
<protein>
    <submittedName>
        <fullName evidence="2">Uncharacterized protein</fullName>
    </submittedName>
</protein>